<dbReference type="PANTHER" id="PTHR47027:SF20">
    <property type="entry name" value="REVERSE TRANSCRIPTASE-LIKE PROTEIN WITH RNA-DIRECTED DNA POLYMERASE DOMAIN"/>
    <property type="match status" value="1"/>
</dbReference>
<evidence type="ECO:0000313" key="4">
    <source>
        <dbReference type="RefSeq" id="XP_046587813.1"/>
    </source>
</evidence>
<dbReference type="Proteomes" id="UP000829291">
    <property type="component" value="Chromosome 2"/>
</dbReference>
<protein>
    <submittedName>
        <fullName evidence="4">Golgin subfamily A member 6-like protein 22</fullName>
    </submittedName>
</protein>
<proteinExistence type="predicted"/>
<dbReference type="SUPFAM" id="SSF56672">
    <property type="entry name" value="DNA/RNA polymerases"/>
    <property type="match status" value="1"/>
</dbReference>
<feature type="region of interest" description="Disordered" evidence="1">
    <location>
        <begin position="354"/>
        <end position="406"/>
    </location>
</feature>
<feature type="compositionally biased region" description="Basic and acidic residues" evidence="1">
    <location>
        <begin position="354"/>
        <end position="393"/>
    </location>
</feature>
<accession>A0ABM3FIH1</accession>
<dbReference type="Pfam" id="PF00078">
    <property type="entry name" value="RVT_1"/>
    <property type="match status" value="1"/>
</dbReference>
<evidence type="ECO:0000313" key="3">
    <source>
        <dbReference type="Proteomes" id="UP000829291"/>
    </source>
</evidence>
<dbReference type="CDD" id="cd01650">
    <property type="entry name" value="RT_nLTR_like"/>
    <property type="match status" value="1"/>
</dbReference>
<dbReference type="InterPro" id="IPR043128">
    <property type="entry name" value="Rev_trsase/Diguanyl_cyclase"/>
</dbReference>
<name>A0ABM3FIH1_NEOLC</name>
<feature type="compositionally biased region" description="Basic and acidic residues" evidence="1">
    <location>
        <begin position="80"/>
        <end position="92"/>
    </location>
</feature>
<dbReference type="Gene3D" id="3.30.70.270">
    <property type="match status" value="1"/>
</dbReference>
<dbReference type="GeneID" id="124292968"/>
<evidence type="ECO:0000259" key="2">
    <source>
        <dbReference type="PROSITE" id="PS50878"/>
    </source>
</evidence>
<sequence>MSNAGGQKEGANREEEEKKKGRPGAVAALGRDRRHSLGSSATVLDLWKRKREEEGEKGEEEADELQERERVFGKSRKVHRSPEGKTGEEGKVEGGGIQDMLRLIREELKIGLEEVKGQGRGIREEVEKIKGEMARREEQWEVERGEMKEMIRDLGKRLEEVEERRGGEMERVKERLIELEKKSAEGGGERQVQGNAEVAQVTIDRLKEMEWAIERKEREERRGNIVLRGARLEKGREKEELKKILQLIGVEVEVKDMWEVGAKKGGEKGIWIARLGNREQKRQVMGRKSLLKGREERIDEDLTWAERRMKWKLREIAAIEERRGNRIRIGYAKIWIEGKMWKWDEIGEVLRDGTGRAREGGQREGREGGQREGRGKVGESDRERSASEERQEGSIEAQGRRKKKENEGFIKEAAEARTESKVWEIVNRERKKWKRVNEEIGDQEWREYFMGVLGGVESKVTEGGESVNRKGDGEGELQREEIKKVIGKLRDGKAPGGDGIVSEVWRQVGKDKGKMVAFFVDLKAAFDSVNRKVLWETMERRGVREGLRVRIEEIYKETKSRVRSGGKLGEAFWTARGVRQGCPLSPHVFNLLLADLEEEMGRGRRVGGVELAGGRVCTLAYADDMVLLAESEEEMEVMIRKLERYMDRKRLTVNVGKSKIMRFRKGGGRRKNIDWRWKGKRIEEVKEFSYLGYRVKCNGGQEAQASMDGNRVCIGDMGVERVEGGRGGTG</sequence>
<gene>
    <name evidence="4" type="primary">LOC124292968</name>
</gene>
<dbReference type="PANTHER" id="PTHR47027">
    <property type="entry name" value="REVERSE TRANSCRIPTASE DOMAIN-CONTAINING PROTEIN"/>
    <property type="match status" value="1"/>
</dbReference>
<organism evidence="3 4">
    <name type="scientific">Neodiprion lecontei</name>
    <name type="common">Redheaded pine sawfly</name>
    <dbReference type="NCBI Taxonomy" id="441921"/>
    <lineage>
        <taxon>Eukaryota</taxon>
        <taxon>Metazoa</taxon>
        <taxon>Ecdysozoa</taxon>
        <taxon>Arthropoda</taxon>
        <taxon>Hexapoda</taxon>
        <taxon>Insecta</taxon>
        <taxon>Pterygota</taxon>
        <taxon>Neoptera</taxon>
        <taxon>Endopterygota</taxon>
        <taxon>Hymenoptera</taxon>
        <taxon>Tenthredinoidea</taxon>
        <taxon>Diprionidae</taxon>
        <taxon>Diprioninae</taxon>
        <taxon>Neodiprion</taxon>
    </lineage>
</organism>
<feature type="domain" description="Reverse transcriptase" evidence="2">
    <location>
        <begin position="383"/>
        <end position="695"/>
    </location>
</feature>
<reference evidence="4" key="1">
    <citation type="submission" date="2025-08" db="UniProtKB">
        <authorList>
            <consortium name="RefSeq"/>
        </authorList>
    </citation>
    <scope>IDENTIFICATION</scope>
    <source>
        <tissue evidence="4">Thorax and Abdomen</tissue>
    </source>
</reference>
<keyword evidence="3" id="KW-1185">Reference proteome</keyword>
<dbReference type="PROSITE" id="PS50878">
    <property type="entry name" value="RT_POL"/>
    <property type="match status" value="1"/>
</dbReference>
<dbReference type="RefSeq" id="XP_046587813.1">
    <property type="nucleotide sequence ID" value="XM_046731857.1"/>
</dbReference>
<feature type="compositionally biased region" description="Basic and acidic residues" evidence="1">
    <location>
        <begin position="10"/>
        <end position="19"/>
    </location>
</feature>
<feature type="region of interest" description="Disordered" evidence="1">
    <location>
        <begin position="1"/>
        <end position="94"/>
    </location>
</feature>
<feature type="compositionally biased region" description="Acidic residues" evidence="1">
    <location>
        <begin position="55"/>
        <end position="64"/>
    </location>
</feature>
<evidence type="ECO:0000256" key="1">
    <source>
        <dbReference type="SAM" id="MobiDB-lite"/>
    </source>
</evidence>
<dbReference type="InterPro" id="IPR043502">
    <property type="entry name" value="DNA/RNA_pol_sf"/>
</dbReference>
<dbReference type="InterPro" id="IPR000477">
    <property type="entry name" value="RT_dom"/>
</dbReference>